<dbReference type="Proteomes" id="UP000177943">
    <property type="component" value="Unassembled WGS sequence"/>
</dbReference>
<dbReference type="CDD" id="cd01086">
    <property type="entry name" value="MetAP1"/>
    <property type="match status" value="1"/>
</dbReference>
<dbReference type="PANTHER" id="PTHR43330">
    <property type="entry name" value="METHIONINE AMINOPEPTIDASE"/>
    <property type="match status" value="1"/>
</dbReference>
<accession>A0A1G2MTU9</accession>
<gene>
    <name evidence="6" type="primary">map</name>
    <name evidence="9" type="ORF">A3D56_03795</name>
</gene>
<feature type="binding site" evidence="6">
    <location>
        <position position="183"/>
    </location>
    <ligand>
        <name>substrate</name>
    </ligand>
</feature>
<dbReference type="AlphaFoldDB" id="A0A1G2MTU9"/>
<proteinExistence type="inferred from homology"/>
<dbReference type="PANTHER" id="PTHR43330:SF27">
    <property type="entry name" value="METHIONINE AMINOPEPTIDASE"/>
    <property type="match status" value="1"/>
</dbReference>
<feature type="binding site" evidence="6">
    <location>
        <position position="209"/>
    </location>
    <ligand>
        <name>a divalent metal cation</name>
        <dbReference type="ChEBI" id="CHEBI:60240"/>
        <label>2</label>
        <note>catalytic</note>
    </ligand>
</feature>
<keyword evidence="3 6" id="KW-0645">Protease</keyword>
<feature type="binding site" evidence="6">
    <location>
        <position position="113"/>
    </location>
    <ligand>
        <name>a divalent metal cation</name>
        <dbReference type="ChEBI" id="CHEBI:60240"/>
        <label>1</label>
    </ligand>
</feature>
<dbReference type="GO" id="GO:0006508">
    <property type="term" value="P:proteolysis"/>
    <property type="evidence" value="ECO:0007669"/>
    <property type="project" value="UniProtKB-KW"/>
</dbReference>
<dbReference type="InterPro" id="IPR000994">
    <property type="entry name" value="Pept_M24"/>
</dbReference>
<organism evidence="9 10">
    <name type="scientific">Candidatus Taylorbacteria bacterium RIFCSPHIGHO2_02_FULL_45_35</name>
    <dbReference type="NCBI Taxonomy" id="1802311"/>
    <lineage>
        <taxon>Bacteria</taxon>
        <taxon>Candidatus Tayloriibacteriota</taxon>
    </lineage>
</organism>
<dbReference type="PRINTS" id="PR00599">
    <property type="entry name" value="MAPEPTIDASE"/>
</dbReference>
<feature type="binding site" evidence="6">
    <location>
        <position position="240"/>
    </location>
    <ligand>
        <name>a divalent metal cation</name>
        <dbReference type="ChEBI" id="CHEBI:60240"/>
        <label>1</label>
    </ligand>
</feature>
<keyword evidence="4 6" id="KW-0479">Metal-binding</keyword>
<feature type="binding site" evidence="6">
    <location>
        <position position="83"/>
    </location>
    <ligand>
        <name>substrate</name>
    </ligand>
</feature>
<dbReference type="GO" id="GO:0004239">
    <property type="term" value="F:initiator methionyl aminopeptidase activity"/>
    <property type="evidence" value="ECO:0007669"/>
    <property type="project" value="UniProtKB-UniRule"/>
</dbReference>
<evidence type="ECO:0000256" key="4">
    <source>
        <dbReference type="ARBA" id="ARBA00022723"/>
    </source>
</evidence>
<dbReference type="InterPro" id="IPR001714">
    <property type="entry name" value="Pept_M24_MAP"/>
</dbReference>
<dbReference type="SUPFAM" id="SSF55920">
    <property type="entry name" value="Creatinase/aminopeptidase"/>
    <property type="match status" value="1"/>
</dbReference>
<comment type="similarity">
    <text evidence="6">Belongs to the peptidase M24A family. Methionine aminopeptidase type 1 subfamily.</text>
</comment>
<dbReference type="GO" id="GO:0046872">
    <property type="term" value="F:metal ion binding"/>
    <property type="evidence" value="ECO:0007669"/>
    <property type="project" value="UniProtKB-UniRule"/>
</dbReference>
<feature type="binding site" evidence="6">
    <location>
        <position position="176"/>
    </location>
    <ligand>
        <name>a divalent metal cation</name>
        <dbReference type="ChEBI" id="CHEBI:60240"/>
        <label>2</label>
        <note>catalytic</note>
    </ligand>
</feature>
<comment type="caution">
    <text evidence="9">The sequence shown here is derived from an EMBL/GenBank/DDBJ whole genome shotgun (WGS) entry which is preliminary data.</text>
</comment>
<dbReference type="GO" id="GO:0070006">
    <property type="term" value="F:metalloaminopeptidase activity"/>
    <property type="evidence" value="ECO:0007669"/>
    <property type="project" value="UniProtKB-UniRule"/>
</dbReference>
<dbReference type="InterPro" id="IPR036005">
    <property type="entry name" value="Creatinase/aminopeptidase-like"/>
</dbReference>
<feature type="binding site" evidence="6">
    <location>
        <position position="113"/>
    </location>
    <ligand>
        <name>a divalent metal cation</name>
        <dbReference type="ChEBI" id="CHEBI:60240"/>
        <label>2</label>
        <note>catalytic</note>
    </ligand>
</feature>
<evidence type="ECO:0000256" key="2">
    <source>
        <dbReference type="ARBA" id="ARBA00022438"/>
    </source>
</evidence>
<evidence type="ECO:0000256" key="1">
    <source>
        <dbReference type="ARBA" id="ARBA00002521"/>
    </source>
</evidence>
<feature type="binding site" evidence="6">
    <location>
        <position position="240"/>
    </location>
    <ligand>
        <name>a divalent metal cation</name>
        <dbReference type="ChEBI" id="CHEBI:60240"/>
        <label>2</label>
        <note>catalytic</note>
    </ligand>
</feature>
<feature type="binding site" evidence="6">
    <location>
        <position position="102"/>
    </location>
    <ligand>
        <name>a divalent metal cation</name>
        <dbReference type="ChEBI" id="CHEBI:60240"/>
        <label>1</label>
    </ligand>
</feature>
<protein>
    <recommendedName>
        <fullName evidence="6 7">Methionine aminopeptidase</fullName>
        <shortName evidence="6">MAP</shortName>
        <shortName evidence="6">MetAP</shortName>
        <ecNumber evidence="6 7">3.4.11.18</ecNumber>
    </recommendedName>
    <alternativeName>
        <fullName evidence="6">Peptidase M</fullName>
    </alternativeName>
</protein>
<dbReference type="EC" id="3.4.11.18" evidence="6 7"/>
<dbReference type="Gene3D" id="3.90.230.10">
    <property type="entry name" value="Creatinase/methionine aminopeptidase superfamily"/>
    <property type="match status" value="1"/>
</dbReference>
<dbReference type="EMBL" id="MHRP01000018">
    <property type="protein sequence ID" value="OHA27273.1"/>
    <property type="molecule type" value="Genomic_DNA"/>
</dbReference>
<evidence type="ECO:0000313" key="9">
    <source>
        <dbReference type="EMBL" id="OHA27273.1"/>
    </source>
</evidence>
<comment type="function">
    <text evidence="1 6">Removes the N-terminal methionine from nascent proteins. The N-terminal methionine is often cleaved when the second residue in the primary sequence is small and uncharged (Met-Ala-, Cys, Gly, Pro, Ser, Thr, or Val). Requires deformylation of the N(alpha)-formylated initiator methionine before it can be hydrolyzed.</text>
</comment>
<sequence length="257" mass="27472">MVTIKTAEDIVKLREGGARHAKIMQTLAALIVPGKRLKELNDSALKLIQEGGDLPSFLNYTPDGASRPYPAALCVSINDEIVHGIPNESDRAIAEGDIVSIDLGLTHQGLVTDMALTLPAGNVDEKGKELIEATKKSLQLGIKAIRPGGHIGDIGFAISEFVKKTPFSLVEGLSGHGVGYAVHEDPYVPNKGKKGEGERLEPGMIIAIEPMLSMGSPKITLAEDGYTYKTKDGSRSAHFEHTVLIGEKGPEILTAFR</sequence>
<dbReference type="HAMAP" id="MF_01974">
    <property type="entry name" value="MetAP_1"/>
    <property type="match status" value="1"/>
</dbReference>
<comment type="catalytic activity">
    <reaction evidence="6 7">
        <text>Release of N-terminal amino acids, preferentially methionine, from peptides and arylamides.</text>
        <dbReference type="EC" id="3.4.11.18"/>
    </reaction>
</comment>
<reference evidence="9 10" key="1">
    <citation type="journal article" date="2016" name="Nat. Commun.">
        <title>Thousands of microbial genomes shed light on interconnected biogeochemical processes in an aquifer system.</title>
        <authorList>
            <person name="Anantharaman K."/>
            <person name="Brown C.T."/>
            <person name="Hug L.A."/>
            <person name="Sharon I."/>
            <person name="Castelle C.J."/>
            <person name="Probst A.J."/>
            <person name="Thomas B.C."/>
            <person name="Singh A."/>
            <person name="Wilkins M.J."/>
            <person name="Karaoz U."/>
            <person name="Brodie E.L."/>
            <person name="Williams K.H."/>
            <person name="Hubbard S.S."/>
            <person name="Banfield J.F."/>
        </authorList>
    </citation>
    <scope>NUCLEOTIDE SEQUENCE [LARGE SCALE GENOMIC DNA]</scope>
</reference>
<name>A0A1G2MTU9_9BACT</name>
<evidence type="ECO:0000313" key="10">
    <source>
        <dbReference type="Proteomes" id="UP000177943"/>
    </source>
</evidence>
<evidence type="ECO:0000256" key="6">
    <source>
        <dbReference type="HAMAP-Rule" id="MF_01974"/>
    </source>
</evidence>
<dbReference type="GO" id="GO:0005829">
    <property type="term" value="C:cytosol"/>
    <property type="evidence" value="ECO:0007669"/>
    <property type="project" value="TreeGrafter"/>
</dbReference>
<dbReference type="NCBIfam" id="TIGR00500">
    <property type="entry name" value="met_pdase_I"/>
    <property type="match status" value="1"/>
</dbReference>
<comment type="subunit">
    <text evidence="6">Monomer.</text>
</comment>
<evidence type="ECO:0000259" key="8">
    <source>
        <dbReference type="Pfam" id="PF00557"/>
    </source>
</evidence>
<evidence type="ECO:0000256" key="5">
    <source>
        <dbReference type="ARBA" id="ARBA00022801"/>
    </source>
</evidence>
<evidence type="ECO:0000256" key="7">
    <source>
        <dbReference type="RuleBase" id="RU003653"/>
    </source>
</evidence>
<keyword evidence="5 6" id="KW-0378">Hydrolase</keyword>
<dbReference type="Pfam" id="PF00557">
    <property type="entry name" value="Peptidase_M24"/>
    <property type="match status" value="1"/>
</dbReference>
<keyword evidence="2 6" id="KW-0031">Aminopeptidase</keyword>
<evidence type="ECO:0000256" key="3">
    <source>
        <dbReference type="ARBA" id="ARBA00022670"/>
    </source>
</evidence>
<comment type="cofactor">
    <cofactor evidence="6">
        <name>Co(2+)</name>
        <dbReference type="ChEBI" id="CHEBI:48828"/>
    </cofactor>
    <cofactor evidence="6">
        <name>Zn(2+)</name>
        <dbReference type="ChEBI" id="CHEBI:29105"/>
    </cofactor>
    <cofactor evidence="6">
        <name>Mn(2+)</name>
        <dbReference type="ChEBI" id="CHEBI:29035"/>
    </cofactor>
    <cofactor evidence="6">
        <name>Fe(2+)</name>
        <dbReference type="ChEBI" id="CHEBI:29033"/>
    </cofactor>
    <text evidence="6">Binds 2 divalent metal cations per subunit. Has a high-affinity and a low affinity metal-binding site. The true nature of the physiological cofactor is under debate. The enzyme is active with cobalt, zinc, manganese or divalent iron ions. Most likely, methionine aminopeptidases function as mononuclear Fe(2+)-metalloproteases under physiological conditions, and the catalytically relevant metal-binding site has been assigned to the histidine-containing high-affinity site.</text>
</comment>
<feature type="domain" description="Peptidase M24" evidence="8">
    <location>
        <begin position="12"/>
        <end position="246"/>
    </location>
</feature>
<dbReference type="InterPro" id="IPR002467">
    <property type="entry name" value="Pept_M24A_MAP1"/>
</dbReference>